<dbReference type="EMBL" id="OMOR01000001">
    <property type="protein sequence ID" value="SPH22197.1"/>
    <property type="molecule type" value="Genomic_DNA"/>
</dbReference>
<sequence length="314" mass="33469">MTRGIIIAGAAALVAAGIGAVALPGMMQGRALEALKTRTLAELVYVQGGDFRNGTYSVTWQKPDGSRIDLPVRDASQSQTSKDVTLPSYYLQAHEADNADFDMFLAATGRPAQYKSPQTSRGTAGVAAEMTWSEARDFCDWLGDVSGLNMRLPTENEWEFAARARGGTPPYATDNGQFLEGENTHDTVIGNNPATRGVFGPSPMGFYNMADGLYEWVGDMGRVRIAKGGSNVSSAAYETIPSRAVIEGFAKTADTVTLSDNAARYGAIKADTLYLFNATARCVADVTQAPAQSGFGTAPDLDAIGFPTVYVWPF</sequence>
<dbReference type="GO" id="GO:0120147">
    <property type="term" value="F:formylglycine-generating oxidase activity"/>
    <property type="evidence" value="ECO:0007669"/>
    <property type="project" value="TreeGrafter"/>
</dbReference>
<dbReference type="AlphaFoldDB" id="A0A2R8BGU4"/>
<dbReference type="PANTHER" id="PTHR23150:SF19">
    <property type="entry name" value="FORMYLGLYCINE-GENERATING ENZYME"/>
    <property type="match status" value="1"/>
</dbReference>
<evidence type="ECO:0000313" key="3">
    <source>
        <dbReference type="Proteomes" id="UP000244880"/>
    </source>
</evidence>
<dbReference type="OrthoDB" id="9768004at2"/>
<keyword evidence="3" id="KW-1185">Reference proteome</keyword>
<dbReference type="InterPro" id="IPR005532">
    <property type="entry name" value="SUMF_dom"/>
</dbReference>
<dbReference type="Proteomes" id="UP000244880">
    <property type="component" value="Unassembled WGS sequence"/>
</dbReference>
<dbReference type="RefSeq" id="WP_108829174.1">
    <property type="nucleotide sequence ID" value="NZ_OMOR01000001.1"/>
</dbReference>
<dbReference type="SUPFAM" id="SSF56436">
    <property type="entry name" value="C-type lectin-like"/>
    <property type="match status" value="1"/>
</dbReference>
<dbReference type="InterPro" id="IPR042095">
    <property type="entry name" value="SUMF_sf"/>
</dbReference>
<dbReference type="InterPro" id="IPR051043">
    <property type="entry name" value="Sulfatase_Mod_Factor_Kinase"/>
</dbReference>
<reference evidence="2 3" key="1">
    <citation type="submission" date="2018-03" db="EMBL/GenBank/DDBJ databases">
        <authorList>
            <person name="Keele B.F."/>
        </authorList>
    </citation>
    <scope>NUCLEOTIDE SEQUENCE [LARGE SCALE GENOMIC DNA]</scope>
    <source>
        <strain evidence="2 3">CECT 8599</strain>
    </source>
</reference>
<keyword evidence="2" id="KW-0808">Transferase</keyword>
<dbReference type="Pfam" id="PF03781">
    <property type="entry name" value="FGE-sulfatase"/>
    <property type="match status" value="1"/>
</dbReference>
<proteinExistence type="predicted"/>
<evidence type="ECO:0000313" key="2">
    <source>
        <dbReference type="EMBL" id="SPH22197.1"/>
    </source>
</evidence>
<protein>
    <submittedName>
        <fullName evidence="2">Serine/threonine-protein kinase pkn1</fullName>
        <ecNumber evidence="2">2.7.11.1</ecNumber>
    </submittedName>
</protein>
<evidence type="ECO:0000259" key="1">
    <source>
        <dbReference type="Pfam" id="PF03781"/>
    </source>
</evidence>
<keyword evidence="2" id="KW-0418">Kinase</keyword>
<accession>A0A2R8BGU4</accession>
<dbReference type="Gene3D" id="3.90.1580.10">
    <property type="entry name" value="paralog of FGE (formylglycine-generating enzyme)"/>
    <property type="match status" value="1"/>
</dbReference>
<feature type="domain" description="Sulfatase-modifying factor enzyme-like" evidence="1">
    <location>
        <begin position="40"/>
        <end position="233"/>
    </location>
</feature>
<dbReference type="GO" id="GO:0004674">
    <property type="term" value="F:protein serine/threonine kinase activity"/>
    <property type="evidence" value="ECO:0007669"/>
    <property type="project" value="UniProtKB-EC"/>
</dbReference>
<dbReference type="EC" id="2.7.11.1" evidence="2"/>
<dbReference type="InterPro" id="IPR016187">
    <property type="entry name" value="CTDL_fold"/>
</dbReference>
<organism evidence="2 3">
    <name type="scientific">Ascidiaceihabitans donghaensis</name>
    <dbReference type="NCBI Taxonomy" id="1510460"/>
    <lineage>
        <taxon>Bacteria</taxon>
        <taxon>Pseudomonadati</taxon>
        <taxon>Pseudomonadota</taxon>
        <taxon>Alphaproteobacteria</taxon>
        <taxon>Rhodobacterales</taxon>
        <taxon>Paracoccaceae</taxon>
        <taxon>Ascidiaceihabitans</taxon>
    </lineage>
</organism>
<gene>
    <name evidence="2" type="primary">pkn1</name>
    <name evidence="2" type="ORF">ASD8599_02943</name>
</gene>
<dbReference type="PANTHER" id="PTHR23150">
    <property type="entry name" value="SULFATASE MODIFYING FACTOR 1, 2"/>
    <property type="match status" value="1"/>
</dbReference>
<name>A0A2R8BGU4_9RHOB</name>